<evidence type="ECO:0000313" key="9">
    <source>
        <dbReference type="Proteomes" id="UP001610444"/>
    </source>
</evidence>
<reference evidence="8 9" key="1">
    <citation type="submission" date="2024-07" db="EMBL/GenBank/DDBJ databases">
        <title>Section-level genome sequencing and comparative genomics of Aspergillus sections Usti and Cavernicolus.</title>
        <authorList>
            <consortium name="Lawrence Berkeley National Laboratory"/>
            <person name="Nybo J.L."/>
            <person name="Vesth T.C."/>
            <person name="Theobald S."/>
            <person name="Frisvad J.C."/>
            <person name="Larsen T.O."/>
            <person name="Kjaerboelling I."/>
            <person name="Rothschild-Mancinelli K."/>
            <person name="Lyhne E.K."/>
            <person name="Kogle M.E."/>
            <person name="Barry K."/>
            <person name="Clum A."/>
            <person name="Na H."/>
            <person name="Ledsgaard L."/>
            <person name="Lin J."/>
            <person name="Lipzen A."/>
            <person name="Kuo A."/>
            <person name="Riley R."/>
            <person name="Mondo S."/>
            <person name="LaButti K."/>
            <person name="Haridas S."/>
            <person name="Pangalinan J."/>
            <person name="Salamov A.A."/>
            <person name="Simmons B.A."/>
            <person name="Magnuson J.K."/>
            <person name="Chen J."/>
            <person name="Drula E."/>
            <person name="Henrissat B."/>
            <person name="Wiebenga A."/>
            <person name="Lubbers R.J."/>
            <person name="Gomes A.C."/>
            <person name="Macurrencykelacurrency M.R."/>
            <person name="Stajich J."/>
            <person name="Grigoriev I.V."/>
            <person name="Mortensen U.H."/>
            <person name="De vries R.P."/>
            <person name="Baker S.E."/>
            <person name="Andersen M.R."/>
        </authorList>
    </citation>
    <scope>NUCLEOTIDE SEQUENCE [LARGE SCALE GENOMIC DNA]</scope>
    <source>
        <strain evidence="8 9">CBS 756.74</strain>
    </source>
</reference>
<dbReference type="InterPro" id="IPR011701">
    <property type="entry name" value="MFS"/>
</dbReference>
<feature type="transmembrane region" description="Helical" evidence="6">
    <location>
        <begin position="138"/>
        <end position="157"/>
    </location>
</feature>
<protein>
    <submittedName>
        <fullName evidence="8">Major facilitator superfamily domain-containing protein</fullName>
    </submittedName>
</protein>
<evidence type="ECO:0000313" key="8">
    <source>
        <dbReference type="EMBL" id="KAL2844953.1"/>
    </source>
</evidence>
<evidence type="ECO:0000256" key="1">
    <source>
        <dbReference type="ARBA" id="ARBA00004141"/>
    </source>
</evidence>
<evidence type="ECO:0000256" key="3">
    <source>
        <dbReference type="ARBA" id="ARBA00022989"/>
    </source>
</evidence>
<dbReference type="Pfam" id="PF07690">
    <property type="entry name" value="MFS_1"/>
    <property type="match status" value="1"/>
</dbReference>
<evidence type="ECO:0000256" key="5">
    <source>
        <dbReference type="SAM" id="MobiDB-lite"/>
    </source>
</evidence>
<dbReference type="GeneID" id="98156182"/>
<comment type="caution">
    <text evidence="8">The sequence shown here is derived from an EMBL/GenBank/DDBJ whole genome shotgun (WGS) entry which is preliminary data.</text>
</comment>
<evidence type="ECO:0000256" key="2">
    <source>
        <dbReference type="ARBA" id="ARBA00022692"/>
    </source>
</evidence>
<dbReference type="InterPro" id="IPR020846">
    <property type="entry name" value="MFS_dom"/>
</dbReference>
<keyword evidence="3 6" id="KW-1133">Transmembrane helix</keyword>
<gene>
    <name evidence="8" type="ORF">BJX68DRAFT_242623</name>
</gene>
<organism evidence="8 9">
    <name type="scientific">Aspergillus pseudodeflectus</name>
    <dbReference type="NCBI Taxonomy" id="176178"/>
    <lineage>
        <taxon>Eukaryota</taxon>
        <taxon>Fungi</taxon>
        <taxon>Dikarya</taxon>
        <taxon>Ascomycota</taxon>
        <taxon>Pezizomycotina</taxon>
        <taxon>Eurotiomycetes</taxon>
        <taxon>Eurotiomycetidae</taxon>
        <taxon>Eurotiales</taxon>
        <taxon>Aspergillaceae</taxon>
        <taxon>Aspergillus</taxon>
        <taxon>Aspergillus subgen. Nidulantes</taxon>
    </lineage>
</organism>
<dbReference type="PANTHER" id="PTHR23502">
    <property type="entry name" value="MAJOR FACILITATOR SUPERFAMILY"/>
    <property type="match status" value="1"/>
</dbReference>
<accession>A0ABR4JY05</accession>
<feature type="transmembrane region" description="Helical" evidence="6">
    <location>
        <begin position="109"/>
        <end position="131"/>
    </location>
</feature>
<evidence type="ECO:0000256" key="6">
    <source>
        <dbReference type="SAM" id="Phobius"/>
    </source>
</evidence>
<dbReference type="RefSeq" id="XP_070896419.1">
    <property type="nucleotide sequence ID" value="XM_071041018.1"/>
</dbReference>
<evidence type="ECO:0000259" key="7">
    <source>
        <dbReference type="PROSITE" id="PS50850"/>
    </source>
</evidence>
<evidence type="ECO:0000256" key="4">
    <source>
        <dbReference type="ARBA" id="ARBA00023136"/>
    </source>
</evidence>
<comment type="subcellular location">
    <subcellularLocation>
        <location evidence="1">Membrane</location>
        <topology evidence="1">Multi-pass membrane protein</topology>
    </subcellularLocation>
</comment>
<dbReference type="InterPro" id="IPR036259">
    <property type="entry name" value="MFS_trans_sf"/>
</dbReference>
<sequence length="539" mass="58896">MATATEGRAYLGSSALSNTTTMGTSTATDCEKQQTSINTTSHANISPSEDKPDPFLITYTPHDPTDPLNWPLSKKLKFTLISCAMVFLAALASSIFGPAASTTASEYGVSIQVMNLSVALFVAGYAVGPLFFAPLSQLVGNAIPLFIAMFGVAVFQIPQSLATNVQTIVVSRFVQGMLGSGVLAVGSGMLAEVWSVETRAIAIGLSATSMNLGSSVGPIAGSFILDRYGWRWIGWVTLLTYIGVGLLTPFTVWESSRKRILELRAAKIRKETGDNRYYAPSEKNRLTLGTLVQRYGKMPVQMMAQEPILIVITLYLTLVYGTLYLSYQMIPYAFQQRGWSAPNASLPFISVILGVLLAWILVSLYTIYYWRPKLKRLGSTTPEDRLPPMILGGILLVPSLLWFAWSSRTHPSSQIIACLPLGCSLQLIFISGVVYIIDVYMPNGNSAISIHVAVRSLVSATFPLWGSLVYERLGVEWMGTVLAGVGVVLAGSPVVFWVWGHRIRGWSRSTSPGNGRRSIGDTWRDKGERHFPCLFFLFL</sequence>
<dbReference type="PROSITE" id="PS50850">
    <property type="entry name" value="MFS"/>
    <property type="match status" value="1"/>
</dbReference>
<dbReference type="Proteomes" id="UP001610444">
    <property type="component" value="Unassembled WGS sequence"/>
</dbReference>
<dbReference type="SUPFAM" id="SSF103473">
    <property type="entry name" value="MFS general substrate transporter"/>
    <property type="match status" value="1"/>
</dbReference>
<feature type="transmembrane region" description="Helical" evidence="6">
    <location>
        <begin position="413"/>
        <end position="436"/>
    </location>
</feature>
<dbReference type="EMBL" id="JBFXLR010000039">
    <property type="protein sequence ID" value="KAL2844953.1"/>
    <property type="molecule type" value="Genomic_DNA"/>
</dbReference>
<dbReference type="Gene3D" id="1.20.1250.20">
    <property type="entry name" value="MFS general substrate transporter like domains"/>
    <property type="match status" value="1"/>
</dbReference>
<proteinExistence type="predicted"/>
<keyword evidence="4 6" id="KW-0472">Membrane</keyword>
<keyword evidence="9" id="KW-1185">Reference proteome</keyword>
<feature type="transmembrane region" description="Helical" evidence="6">
    <location>
        <begin position="477"/>
        <end position="499"/>
    </location>
</feature>
<feature type="transmembrane region" description="Helical" evidence="6">
    <location>
        <begin position="389"/>
        <end position="407"/>
    </location>
</feature>
<feature type="transmembrane region" description="Helical" evidence="6">
    <location>
        <begin position="177"/>
        <end position="194"/>
    </location>
</feature>
<feature type="transmembrane region" description="Helical" evidence="6">
    <location>
        <begin position="201"/>
        <end position="220"/>
    </location>
</feature>
<feature type="transmembrane region" description="Helical" evidence="6">
    <location>
        <begin position="78"/>
        <end position="97"/>
    </location>
</feature>
<keyword evidence="2 6" id="KW-0812">Transmembrane</keyword>
<feature type="transmembrane region" description="Helical" evidence="6">
    <location>
        <begin position="307"/>
        <end position="327"/>
    </location>
</feature>
<feature type="transmembrane region" description="Helical" evidence="6">
    <location>
        <begin position="347"/>
        <end position="368"/>
    </location>
</feature>
<feature type="region of interest" description="Disordered" evidence="5">
    <location>
        <begin position="20"/>
        <end position="50"/>
    </location>
</feature>
<feature type="domain" description="Major facilitator superfamily (MFS) profile" evidence="7">
    <location>
        <begin position="78"/>
        <end position="539"/>
    </location>
</feature>
<dbReference type="PANTHER" id="PTHR23502:SF156">
    <property type="entry name" value="TRANSPORTER, PUTATIVE (AFU_ORTHOLOGUE AFUA_5G00420)-RELATED"/>
    <property type="match status" value="1"/>
</dbReference>
<name>A0ABR4JY05_9EURO</name>
<feature type="transmembrane region" description="Helical" evidence="6">
    <location>
        <begin position="448"/>
        <end position="465"/>
    </location>
</feature>
<feature type="transmembrane region" description="Helical" evidence="6">
    <location>
        <begin position="232"/>
        <end position="253"/>
    </location>
</feature>
<feature type="compositionally biased region" description="Polar residues" evidence="5">
    <location>
        <begin position="33"/>
        <end position="47"/>
    </location>
</feature>